<evidence type="ECO:0000313" key="3">
    <source>
        <dbReference type="EMBL" id="GIG34688.1"/>
    </source>
</evidence>
<comment type="caution">
    <text evidence="3">The sequence shown here is derived from an EMBL/GenBank/DDBJ whole genome shotgun (WGS) entry which is preliminary data.</text>
</comment>
<accession>A0A919U1B1</accession>
<feature type="signal peptide" evidence="2">
    <location>
        <begin position="1"/>
        <end position="23"/>
    </location>
</feature>
<dbReference type="AlphaFoldDB" id="A0A919U1B1"/>
<evidence type="ECO:0000256" key="1">
    <source>
        <dbReference type="SAM" id="MobiDB-lite"/>
    </source>
</evidence>
<organism evidence="3 4">
    <name type="scientific">Cellulomonas pakistanensis</name>
    <dbReference type="NCBI Taxonomy" id="992287"/>
    <lineage>
        <taxon>Bacteria</taxon>
        <taxon>Bacillati</taxon>
        <taxon>Actinomycetota</taxon>
        <taxon>Actinomycetes</taxon>
        <taxon>Micrococcales</taxon>
        <taxon>Cellulomonadaceae</taxon>
        <taxon>Cellulomonas</taxon>
    </lineage>
</organism>
<evidence type="ECO:0000256" key="2">
    <source>
        <dbReference type="SAM" id="SignalP"/>
    </source>
</evidence>
<feature type="region of interest" description="Disordered" evidence="1">
    <location>
        <begin position="23"/>
        <end position="58"/>
    </location>
</feature>
<dbReference type="Proteomes" id="UP000642125">
    <property type="component" value="Unassembled WGS sequence"/>
</dbReference>
<name>A0A919U1B1_9CELL</name>
<protein>
    <recommendedName>
        <fullName evidence="5">DUF5642 domain-containing protein</fullName>
    </recommendedName>
</protein>
<dbReference type="PROSITE" id="PS51257">
    <property type="entry name" value="PROKAR_LIPOPROTEIN"/>
    <property type="match status" value="1"/>
</dbReference>
<dbReference type="EMBL" id="BONO01000001">
    <property type="protein sequence ID" value="GIG34688.1"/>
    <property type="molecule type" value="Genomic_DNA"/>
</dbReference>
<keyword evidence="2" id="KW-0732">Signal</keyword>
<evidence type="ECO:0000313" key="4">
    <source>
        <dbReference type="Proteomes" id="UP000642125"/>
    </source>
</evidence>
<feature type="chain" id="PRO_5038139902" description="DUF5642 domain-containing protein" evidence="2">
    <location>
        <begin position="24"/>
        <end position="239"/>
    </location>
</feature>
<proteinExistence type="predicted"/>
<reference evidence="3" key="1">
    <citation type="submission" date="2021-01" db="EMBL/GenBank/DDBJ databases">
        <title>Whole genome shotgun sequence of Cellulomonas pakistanensis NBRC 110800.</title>
        <authorList>
            <person name="Komaki H."/>
            <person name="Tamura T."/>
        </authorList>
    </citation>
    <scope>NUCLEOTIDE SEQUENCE</scope>
    <source>
        <strain evidence="3">NBRC 110800</strain>
    </source>
</reference>
<dbReference type="RefSeq" id="WP_203666743.1">
    <property type="nucleotide sequence ID" value="NZ_BONO01000001.1"/>
</dbReference>
<sequence length="239" mass="23993">MRTTTRTLTVAACALALAACRSAGPGTPDPSTTAADPAPSASDPSPSATPAAPAATDVPPEVVLPETSWQGLGPEGPREESAGVVDWRLPESCDAGSPTEAVAMRTVAQGAGETETPIGLQQVVLLPDADAAVAEVDRLTAALTACTRYGSDSATTYVVEQRDVGAQGLGFATDYYGASAEGSLDDAIGSYLVLTRRGPAVTLVGFEGGESSVGAARDTVTATAQEAWGLLCAYDSAGC</sequence>
<keyword evidence="4" id="KW-1185">Reference proteome</keyword>
<evidence type="ECO:0008006" key="5">
    <source>
        <dbReference type="Google" id="ProtNLM"/>
    </source>
</evidence>
<gene>
    <name evidence="3" type="ORF">Cpa01nite_00690</name>
</gene>